<dbReference type="SUPFAM" id="SSF53383">
    <property type="entry name" value="PLP-dependent transferases"/>
    <property type="match status" value="1"/>
</dbReference>
<evidence type="ECO:0000313" key="1">
    <source>
        <dbReference type="EMBL" id="MFC6018854.1"/>
    </source>
</evidence>
<dbReference type="InterPro" id="IPR051446">
    <property type="entry name" value="HTH_trans_reg/aminotransferase"/>
</dbReference>
<dbReference type="EMBL" id="JBHSPR010000018">
    <property type="protein sequence ID" value="MFC6018854.1"/>
    <property type="molecule type" value="Genomic_DNA"/>
</dbReference>
<gene>
    <name evidence="1" type="ORF">ACFP2T_21910</name>
</gene>
<dbReference type="RefSeq" id="WP_377424597.1">
    <property type="nucleotide sequence ID" value="NZ_JBHSPR010000018.1"/>
</dbReference>
<dbReference type="Gene3D" id="3.40.640.10">
    <property type="entry name" value="Type I PLP-dependent aspartate aminotransferase-like (Major domain)"/>
    <property type="match status" value="1"/>
</dbReference>
<sequence length="149" mass="16227">MPPAFRFFVAAGSFLGAEVIACPYRSVGHPLADFITSGSYDRHIRRMRQRYRQRRNLLVDTLAEHAPHVTATGIAAGLHSVLRLPPGTERTTVNAAAWLGIALDGLATFRHPQATVPAEDALVVGYATPPDHAYRAALDALRRALPPRP</sequence>
<dbReference type="InterPro" id="IPR015424">
    <property type="entry name" value="PyrdxlP-dep_Trfase"/>
</dbReference>
<dbReference type="Proteomes" id="UP001596203">
    <property type="component" value="Unassembled WGS sequence"/>
</dbReference>
<organism evidence="1 2">
    <name type="scientific">Plantactinospora solaniradicis</name>
    <dbReference type="NCBI Taxonomy" id="1723736"/>
    <lineage>
        <taxon>Bacteria</taxon>
        <taxon>Bacillati</taxon>
        <taxon>Actinomycetota</taxon>
        <taxon>Actinomycetes</taxon>
        <taxon>Micromonosporales</taxon>
        <taxon>Micromonosporaceae</taxon>
        <taxon>Plantactinospora</taxon>
    </lineage>
</organism>
<dbReference type="PANTHER" id="PTHR46577:SF1">
    <property type="entry name" value="HTH-TYPE TRANSCRIPTIONAL REGULATORY PROTEIN GABR"/>
    <property type="match status" value="1"/>
</dbReference>
<accession>A0ABW1KB87</accession>
<proteinExistence type="predicted"/>
<dbReference type="InterPro" id="IPR015421">
    <property type="entry name" value="PyrdxlP-dep_Trfase_major"/>
</dbReference>
<comment type="caution">
    <text evidence="1">The sequence shown here is derived from an EMBL/GenBank/DDBJ whole genome shotgun (WGS) entry which is preliminary data.</text>
</comment>
<reference evidence="2" key="1">
    <citation type="journal article" date="2019" name="Int. J. Syst. Evol. Microbiol.">
        <title>The Global Catalogue of Microorganisms (GCM) 10K type strain sequencing project: providing services to taxonomists for standard genome sequencing and annotation.</title>
        <authorList>
            <consortium name="The Broad Institute Genomics Platform"/>
            <consortium name="The Broad Institute Genome Sequencing Center for Infectious Disease"/>
            <person name="Wu L."/>
            <person name="Ma J."/>
        </authorList>
    </citation>
    <scope>NUCLEOTIDE SEQUENCE [LARGE SCALE GENOMIC DNA]</scope>
    <source>
        <strain evidence="2">ZS-35-S2</strain>
    </source>
</reference>
<name>A0ABW1KB87_9ACTN</name>
<protein>
    <submittedName>
        <fullName evidence="1">Uncharacterized protein</fullName>
    </submittedName>
</protein>
<dbReference type="PANTHER" id="PTHR46577">
    <property type="entry name" value="HTH-TYPE TRANSCRIPTIONAL REGULATORY PROTEIN GABR"/>
    <property type="match status" value="1"/>
</dbReference>
<keyword evidence="2" id="KW-1185">Reference proteome</keyword>
<evidence type="ECO:0000313" key="2">
    <source>
        <dbReference type="Proteomes" id="UP001596203"/>
    </source>
</evidence>